<keyword evidence="8" id="KW-1185">Reference proteome</keyword>
<feature type="region of interest" description="Disordered" evidence="6">
    <location>
        <begin position="224"/>
        <end position="248"/>
    </location>
</feature>
<gene>
    <name evidence="7" type="ORF">F3Y22_tig00111402pilonHSYRG01239</name>
</gene>
<evidence type="ECO:0000256" key="6">
    <source>
        <dbReference type="SAM" id="MobiDB-lite"/>
    </source>
</evidence>
<proteinExistence type="predicted"/>
<evidence type="ECO:0000313" key="7">
    <source>
        <dbReference type="EMBL" id="KAE8679339.1"/>
    </source>
</evidence>
<evidence type="ECO:0000256" key="1">
    <source>
        <dbReference type="ARBA" id="ARBA00022723"/>
    </source>
</evidence>
<dbReference type="GO" id="GO:0008270">
    <property type="term" value="F:zinc ion binding"/>
    <property type="evidence" value="ECO:0007669"/>
    <property type="project" value="UniProtKB-KW"/>
</dbReference>
<protein>
    <submittedName>
        <fullName evidence="7">Uncharacterized protein</fullName>
    </submittedName>
</protein>
<dbReference type="AlphaFoldDB" id="A0A6A2YJJ3"/>
<evidence type="ECO:0000313" key="8">
    <source>
        <dbReference type="Proteomes" id="UP000436088"/>
    </source>
</evidence>
<reference evidence="7" key="1">
    <citation type="submission" date="2019-09" db="EMBL/GenBank/DDBJ databases">
        <title>Draft genome information of white flower Hibiscus syriacus.</title>
        <authorList>
            <person name="Kim Y.-M."/>
        </authorList>
    </citation>
    <scope>NUCLEOTIDE SEQUENCE [LARGE SCALE GENOMIC DNA]</scope>
    <source>
        <strain evidence="7">YM2019G1</strain>
    </source>
</reference>
<keyword evidence="4" id="KW-0694">RNA-binding</keyword>
<accession>A0A6A2YJJ3</accession>
<feature type="region of interest" description="Disordered" evidence="6">
    <location>
        <begin position="383"/>
        <end position="407"/>
    </location>
</feature>
<dbReference type="GO" id="GO:0003723">
    <property type="term" value="F:RNA binding"/>
    <property type="evidence" value="ECO:0007669"/>
    <property type="project" value="UniProtKB-KW"/>
</dbReference>
<evidence type="ECO:0000256" key="5">
    <source>
        <dbReference type="ARBA" id="ARBA00023125"/>
    </source>
</evidence>
<organism evidence="7 8">
    <name type="scientific">Hibiscus syriacus</name>
    <name type="common">Rose of Sharon</name>
    <dbReference type="NCBI Taxonomy" id="106335"/>
    <lineage>
        <taxon>Eukaryota</taxon>
        <taxon>Viridiplantae</taxon>
        <taxon>Streptophyta</taxon>
        <taxon>Embryophyta</taxon>
        <taxon>Tracheophyta</taxon>
        <taxon>Spermatophyta</taxon>
        <taxon>Magnoliopsida</taxon>
        <taxon>eudicotyledons</taxon>
        <taxon>Gunneridae</taxon>
        <taxon>Pentapetalae</taxon>
        <taxon>rosids</taxon>
        <taxon>malvids</taxon>
        <taxon>Malvales</taxon>
        <taxon>Malvaceae</taxon>
        <taxon>Malvoideae</taxon>
        <taxon>Hibiscus</taxon>
    </lineage>
</organism>
<evidence type="ECO:0000256" key="2">
    <source>
        <dbReference type="ARBA" id="ARBA00022771"/>
    </source>
</evidence>
<dbReference type="PANTHER" id="PTHR24009">
    <property type="entry name" value="RNA-BINDING (RRM/RBD/RNP MOTIFS)"/>
    <property type="match status" value="1"/>
</dbReference>
<feature type="region of interest" description="Disordered" evidence="6">
    <location>
        <begin position="434"/>
        <end position="461"/>
    </location>
</feature>
<dbReference type="Proteomes" id="UP000436088">
    <property type="component" value="Unassembled WGS sequence"/>
</dbReference>
<sequence length="548" mass="59642">MGMRMKEETGSAVAGTEGDFTIVGSHNKVELMEQCHELLRSKSAPQQSLTAASQLIGSPLIGSPFPCSPKAAALMVHADMNRFNPFRLETKGFSIKGEAGMVNPASRQIYLSFPADSTFREEDVSNYFRKQQMEIGEFSPRGAPTGMDLQQALELQNTRLMDLQLLDLKKLQHQRGFSSGSPIPSPARSPILYSRSLVLIFRATKKLYRNCSSPMPAIVVTAAEKQTTSTAGKKSVGTEESGSDKEGTDCEEVIYRQASFLINCSVEHSLPDSPFVSPAKASRDNSAFPNADIEKDGSQALELQNTRLMDLQLLDLKKLQHQRGFSSGSPIPSPARSPILYSRSLVLTHFQSNQEALQVTDSQSSIAENCSSPMPAIVVTAAEKQTTSTAGKKSVGTEESGSDKEGTDCEEVIYRQASFLINCSVEHSLPDSPFVSPAKASRDNSAFPNADIEKDGSRPDMGPSVCMPAPAAYLPRWNLASYVLCISLDVIVSKVFFGQEQALPRDHNSIFSMLELLIANQNELSTLSASSKASLPIEECRAEERNSH</sequence>
<keyword evidence="5" id="KW-0238">DNA-binding</keyword>
<dbReference type="PANTHER" id="PTHR24009:SF3">
    <property type="entry name" value="RNA-BINDING (RRM_RBD_RNP MOTIFS) FAMILY PROTEIN-RELATED"/>
    <property type="match status" value="1"/>
</dbReference>
<keyword evidence="3" id="KW-0862">Zinc</keyword>
<evidence type="ECO:0000256" key="3">
    <source>
        <dbReference type="ARBA" id="ARBA00022833"/>
    </source>
</evidence>
<keyword evidence="2" id="KW-0863">Zinc-finger</keyword>
<dbReference type="GO" id="GO:0003677">
    <property type="term" value="F:DNA binding"/>
    <property type="evidence" value="ECO:0007669"/>
    <property type="project" value="UniProtKB-KW"/>
</dbReference>
<dbReference type="EMBL" id="VEPZ02001331">
    <property type="protein sequence ID" value="KAE8679339.1"/>
    <property type="molecule type" value="Genomic_DNA"/>
</dbReference>
<evidence type="ECO:0000256" key="4">
    <source>
        <dbReference type="ARBA" id="ARBA00022884"/>
    </source>
</evidence>
<name>A0A6A2YJJ3_HIBSY</name>
<keyword evidence="1" id="KW-0479">Metal-binding</keyword>
<comment type="caution">
    <text evidence="7">The sequence shown here is derived from an EMBL/GenBank/DDBJ whole genome shotgun (WGS) entry which is preliminary data.</text>
</comment>